<keyword evidence="4" id="KW-0804">Transcription</keyword>
<feature type="region of interest" description="Disordered" evidence="6">
    <location>
        <begin position="1"/>
        <end position="69"/>
    </location>
</feature>
<dbReference type="GO" id="GO:0008270">
    <property type="term" value="F:zinc ion binding"/>
    <property type="evidence" value="ECO:0007669"/>
    <property type="project" value="InterPro"/>
</dbReference>
<sequence>MQQLRAQKQFLPAKGPSGSSTTSDALQQSCAVSVLDFATPLSPQPPEHVTDADMSPTPGPGAERAGPHHRVHRIPELYVDRVLERARKAPSMTRPPAENLSFLRCLGHERVNELVGRIAGVIEARLRDIRLRGSFSTRQADKPACLDNKELLSKYARLYFERVHPRFPFLDRAAFEATAASQDKPNAVPRSKPWVCLYHTVLALGCQYDGGGSFEPGQGESWKLFSVALANFTELILLPDSLTTLQAVTAMAIYSLGVCGIALEQVFMSEAARRAQNLADARFVGPASDAYRRTFWVLYSLEKITCFHHGRTSGIADCEISCPIPNTSNYYFAGEFDWFLAFVSHSRLLSRASTSLFSVGVSDRSNEYFLDIIDQLTEELEEWRKTLPDNGLRPGGWVKVHSIVDDDERTVALVCHFLYFSFLLTISRMNLKYLPMSEDSSTDAERESCMKVVGNSARSLLELTTLIEISPCTPMWMMAGIPISAFFVLFDLVIHNPRQQETATNLALLDVVTGHCSRMEIISNGQLPGSLIGEFAYIARSYVNEANGRSPTGNTPQASANTSLALSCQPQWTPPQNSYGTPSNEIYMNYSSVGSSNYTSVFGILIIL</sequence>
<evidence type="ECO:0000313" key="8">
    <source>
        <dbReference type="EMBL" id="OLN86279.1"/>
    </source>
</evidence>
<keyword evidence="3" id="KW-0238">DNA-binding</keyword>
<dbReference type="PANTHER" id="PTHR46910">
    <property type="entry name" value="TRANSCRIPTION FACTOR PDR1"/>
    <property type="match status" value="1"/>
</dbReference>
<dbReference type="AlphaFoldDB" id="A0A1Q8RPL9"/>
<comment type="caution">
    <text evidence="8">The sequence shown here is derived from an EMBL/GenBank/DDBJ whole genome shotgun (WGS) entry which is preliminary data.</text>
</comment>
<dbReference type="GO" id="GO:0003677">
    <property type="term" value="F:DNA binding"/>
    <property type="evidence" value="ECO:0007669"/>
    <property type="project" value="UniProtKB-KW"/>
</dbReference>
<reference evidence="8 9" key="1">
    <citation type="submission" date="2016-11" db="EMBL/GenBank/DDBJ databases">
        <title>Draft Genome Assembly of Colletotrichum chlorophyti a pathogen of herbaceous plants.</title>
        <authorList>
            <person name="Gan P."/>
            <person name="Narusaka M."/>
            <person name="Tsushima A."/>
            <person name="Narusaka Y."/>
            <person name="Takano Y."/>
            <person name="Shirasu K."/>
        </authorList>
    </citation>
    <scope>NUCLEOTIDE SEQUENCE [LARGE SCALE GENOMIC DNA]</scope>
    <source>
        <strain evidence="8 9">NTL11</strain>
    </source>
</reference>
<evidence type="ECO:0000256" key="4">
    <source>
        <dbReference type="ARBA" id="ARBA00023163"/>
    </source>
</evidence>
<protein>
    <submittedName>
        <fullName evidence="8">Protein STB5-like protein 1</fullName>
    </submittedName>
</protein>
<dbReference type="GO" id="GO:0006351">
    <property type="term" value="P:DNA-templated transcription"/>
    <property type="evidence" value="ECO:0007669"/>
    <property type="project" value="InterPro"/>
</dbReference>
<comment type="subcellular location">
    <subcellularLocation>
        <location evidence="1">Nucleus</location>
    </subcellularLocation>
</comment>
<evidence type="ECO:0000256" key="5">
    <source>
        <dbReference type="ARBA" id="ARBA00023242"/>
    </source>
</evidence>
<dbReference type="EMBL" id="MPGH01000132">
    <property type="protein sequence ID" value="OLN86279.1"/>
    <property type="molecule type" value="Genomic_DNA"/>
</dbReference>
<name>A0A1Q8RPL9_9PEZI</name>
<dbReference type="STRING" id="708187.A0A1Q8RPL9"/>
<evidence type="ECO:0000256" key="3">
    <source>
        <dbReference type="ARBA" id="ARBA00023125"/>
    </source>
</evidence>
<dbReference type="SMART" id="SM00906">
    <property type="entry name" value="Fungal_trans"/>
    <property type="match status" value="1"/>
</dbReference>
<evidence type="ECO:0000313" key="9">
    <source>
        <dbReference type="Proteomes" id="UP000186583"/>
    </source>
</evidence>
<evidence type="ECO:0000256" key="2">
    <source>
        <dbReference type="ARBA" id="ARBA00023015"/>
    </source>
</evidence>
<dbReference type="InterPro" id="IPR007219">
    <property type="entry name" value="XnlR_reg_dom"/>
</dbReference>
<keyword evidence="2" id="KW-0805">Transcription regulation</keyword>
<evidence type="ECO:0000259" key="7">
    <source>
        <dbReference type="SMART" id="SM00906"/>
    </source>
</evidence>
<evidence type="ECO:0000256" key="1">
    <source>
        <dbReference type="ARBA" id="ARBA00004123"/>
    </source>
</evidence>
<dbReference type="CDD" id="cd12148">
    <property type="entry name" value="fungal_TF_MHR"/>
    <property type="match status" value="1"/>
</dbReference>
<keyword evidence="5" id="KW-0539">Nucleus</keyword>
<dbReference type="PANTHER" id="PTHR46910:SF37">
    <property type="entry name" value="ZN(II)2CYS6 TRANSCRIPTION FACTOR (EUROFUNG)"/>
    <property type="match status" value="1"/>
</dbReference>
<keyword evidence="9" id="KW-1185">Reference proteome</keyword>
<organism evidence="8 9">
    <name type="scientific">Colletotrichum chlorophyti</name>
    <dbReference type="NCBI Taxonomy" id="708187"/>
    <lineage>
        <taxon>Eukaryota</taxon>
        <taxon>Fungi</taxon>
        <taxon>Dikarya</taxon>
        <taxon>Ascomycota</taxon>
        <taxon>Pezizomycotina</taxon>
        <taxon>Sordariomycetes</taxon>
        <taxon>Hypocreomycetidae</taxon>
        <taxon>Glomerellales</taxon>
        <taxon>Glomerellaceae</taxon>
        <taxon>Colletotrichum</taxon>
    </lineage>
</organism>
<accession>A0A1Q8RPL9</accession>
<feature type="compositionally biased region" description="Polar residues" evidence="6">
    <location>
        <begin position="17"/>
        <end position="31"/>
    </location>
</feature>
<feature type="domain" description="Xylanolytic transcriptional activator regulatory" evidence="7">
    <location>
        <begin position="264"/>
        <end position="331"/>
    </location>
</feature>
<evidence type="ECO:0000256" key="6">
    <source>
        <dbReference type="SAM" id="MobiDB-lite"/>
    </source>
</evidence>
<gene>
    <name evidence="8" type="ORF">CCHL11_04162</name>
</gene>
<dbReference type="GO" id="GO:0003700">
    <property type="term" value="F:DNA-binding transcription factor activity"/>
    <property type="evidence" value="ECO:0007669"/>
    <property type="project" value="InterPro"/>
</dbReference>
<dbReference type="Proteomes" id="UP000186583">
    <property type="component" value="Unassembled WGS sequence"/>
</dbReference>
<dbReference type="OrthoDB" id="39175at2759"/>
<proteinExistence type="predicted"/>
<dbReference type="GO" id="GO:0005634">
    <property type="term" value="C:nucleus"/>
    <property type="evidence" value="ECO:0007669"/>
    <property type="project" value="UniProtKB-SubCell"/>
</dbReference>
<dbReference type="InterPro" id="IPR050987">
    <property type="entry name" value="AtrR-like"/>
</dbReference>
<dbReference type="Pfam" id="PF04082">
    <property type="entry name" value="Fungal_trans"/>
    <property type="match status" value="1"/>
</dbReference>